<organism evidence="2 3">
    <name type="scientific">Russula ochroleuca</name>
    <dbReference type="NCBI Taxonomy" id="152965"/>
    <lineage>
        <taxon>Eukaryota</taxon>
        <taxon>Fungi</taxon>
        <taxon>Dikarya</taxon>
        <taxon>Basidiomycota</taxon>
        <taxon>Agaricomycotina</taxon>
        <taxon>Agaricomycetes</taxon>
        <taxon>Russulales</taxon>
        <taxon>Russulaceae</taxon>
        <taxon>Russula</taxon>
    </lineage>
</organism>
<sequence>MATAIQSALPNLASCLPTEILLKIFAFCVAPDPSSDEAFTARHIVRISHVCHVWREISLAYPYFWSNIAFKTPFLATTMLERSKPLPISVRANMTPGGGKLEDNSYPIRCMFKAVSRALRNSDRAKEINLRTAPSARLAKAFEDIHPTSSQLEYLALRGYGDNSPPTVFDVPSTIFAHSVFPLKTLILERCKIIPSVLTRHCAQLTHLELHSVPSFNVGDLVTIFRPASASLQSIILDTIPIPGGVFKRIQHTSFPHLSLLNFSAPNGDSHAHNVFFLLHFMTIPVTATLILQFLILGPTWQMPAPVIPTLGRHFSGGEPIRSLIVFQSNHNKRRGLRLQGWTTPTLPRFFYAEEAPSPMVDVHWVCEEAEDGGSLERILTDLVSVGPLHAVQALTIARVTTLSAAAMDSLLLMLPSLREVCIHGSAPLRALCGVEPGGGPITRSPPLVRLRELQSLTIYEASFRNGGTQDVDLHALRNCLDDLSGRGCGITELIVCYSDAWRQDMEELAKHVRQFLWDGSLNGTTSVPIPFQTDPRPLPE</sequence>
<gene>
    <name evidence="2" type="ORF">DFH94DRAFT_463558</name>
</gene>
<dbReference type="Gene3D" id="3.80.10.10">
    <property type="entry name" value="Ribonuclease Inhibitor"/>
    <property type="match status" value="1"/>
</dbReference>
<evidence type="ECO:0000259" key="1">
    <source>
        <dbReference type="Pfam" id="PF12937"/>
    </source>
</evidence>
<dbReference type="InterPro" id="IPR001810">
    <property type="entry name" value="F-box_dom"/>
</dbReference>
<dbReference type="SUPFAM" id="SSF81383">
    <property type="entry name" value="F-box domain"/>
    <property type="match status" value="1"/>
</dbReference>
<keyword evidence="3" id="KW-1185">Reference proteome</keyword>
<dbReference type="InterPro" id="IPR036047">
    <property type="entry name" value="F-box-like_dom_sf"/>
</dbReference>
<evidence type="ECO:0000313" key="3">
    <source>
        <dbReference type="Proteomes" id="UP000759537"/>
    </source>
</evidence>
<dbReference type="Pfam" id="PF12937">
    <property type="entry name" value="F-box-like"/>
    <property type="match status" value="1"/>
</dbReference>
<reference evidence="2" key="2">
    <citation type="journal article" date="2020" name="Nat. Commun.">
        <title>Large-scale genome sequencing of mycorrhizal fungi provides insights into the early evolution of symbiotic traits.</title>
        <authorList>
            <person name="Miyauchi S."/>
            <person name="Kiss E."/>
            <person name="Kuo A."/>
            <person name="Drula E."/>
            <person name="Kohler A."/>
            <person name="Sanchez-Garcia M."/>
            <person name="Morin E."/>
            <person name="Andreopoulos B."/>
            <person name="Barry K.W."/>
            <person name="Bonito G."/>
            <person name="Buee M."/>
            <person name="Carver A."/>
            <person name="Chen C."/>
            <person name="Cichocki N."/>
            <person name="Clum A."/>
            <person name="Culley D."/>
            <person name="Crous P.W."/>
            <person name="Fauchery L."/>
            <person name="Girlanda M."/>
            <person name="Hayes R.D."/>
            <person name="Keri Z."/>
            <person name="LaButti K."/>
            <person name="Lipzen A."/>
            <person name="Lombard V."/>
            <person name="Magnuson J."/>
            <person name="Maillard F."/>
            <person name="Murat C."/>
            <person name="Nolan M."/>
            <person name="Ohm R.A."/>
            <person name="Pangilinan J."/>
            <person name="Pereira M.F."/>
            <person name="Perotto S."/>
            <person name="Peter M."/>
            <person name="Pfister S."/>
            <person name="Riley R."/>
            <person name="Sitrit Y."/>
            <person name="Stielow J.B."/>
            <person name="Szollosi G."/>
            <person name="Zifcakova L."/>
            <person name="Stursova M."/>
            <person name="Spatafora J.W."/>
            <person name="Tedersoo L."/>
            <person name="Vaario L.M."/>
            <person name="Yamada A."/>
            <person name="Yan M."/>
            <person name="Wang P."/>
            <person name="Xu J."/>
            <person name="Bruns T."/>
            <person name="Baldrian P."/>
            <person name="Vilgalys R."/>
            <person name="Dunand C."/>
            <person name="Henrissat B."/>
            <person name="Grigoriev I.V."/>
            <person name="Hibbett D."/>
            <person name="Nagy L.G."/>
            <person name="Martin F.M."/>
        </authorList>
    </citation>
    <scope>NUCLEOTIDE SEQUENCE</scope>
    <source>
        <strain evidence="2">Prilba</strain>
    </source>
</reference>
<accession>A0A9P5MW79</accession>
<dbReference type="Proteomes" id="UP000759537">
    <property type="component" value="Unassembled WGS sequence"/>
</dbReference>
<dbReference type="InterPro" id="IPR032675">
    <property type="entry name" value="LRR_dom_sf"/>
</dbReference>
<dbReference type="OrthoDB" id="3266451at2759"/>
<dbReference type="AlphaFoldDB" id="A0A9P5MW79"/>
<comment type="caution">
    <text evidence="2">The sequence shown here is derived from an EMBL/GenBank/DDBJ whole genome shotgun (WGS) entry which is preliminary data.</text>
</comment>
<feature type="domain" description="F-box" evidence="1">
    <location>
        <begin position="14"/>
        <end position="70"/>
    </location>
</feature>
<proteinExistence type="predicted"/>
<protein>
    <recommendedName>
        <fullName evidence="1">F-box domain-containing protein</fullName>
    </recommendedName>
</protein>
<name>A0A9P5MW79_9AGAM</name>
<evidence type="ECO:0000313" key="2">
    <source>
        <dbReference type="EMBL" id="KAF8480188.1"/>
    </source>
</evidence>
<dbReference type="EMBL" id="WHVB01000008">
    <property type="protein sequence ID" value="KAF8480188.1"/>
    <property type="molecule type" value="Genomic_DNA"/>
</dbReference>
<dbReference type="SUPFAM" id="SSF52047">
    <property type="entry name" value="RNI-like"/>
    <property type="match status" value="1"/>
</dbReference>
<reference evidence="2" key="1">
    <citation type="submission" date="2019-10" db="EMBL/GenBank/DDBJ databases">
        <authorList>
            <consortium name="DOE Joint Genome Institute"/>
            <person name="Kuo A."/>
            <person name="Miyauchi S."/>
            <person name="Kiss E."/>
            <person name="Drula E."/>
            <person name="Kohler A."/>
            <person name="Sanchez-Garcia M."/>
            <person name="Andreopoulos B."/>
            <person name="Barry K.W."/>
            <person name="Bonito G."/>
            <person name="Buee M."/>
            <person name="Carver A."/>
            <person name="Chen C."/>
            <person name="Cichocki N."/>
            <person name="Clum A."/>
            <person name="Culley D."/>
            <person name="Crous P.W."/>
            <person name="Fauchery L."/>
            <person name="Girlanda M."/>
            <person name="Hayes R."/>
            <person name="Keri Z."/>
            <person name="LaButti K."/>
            <person name="Lipzen A."/>
            <person name="Lombard V."/>
            <person name="Magnuson J."/>
            <person name="Maillard F."/>
            <person name="Morin E."/>
            <person name="Murat C."/>
            <person name="Nolan M."/>
            <person name="Ohm R."/>
            <person name="Pangilinan J."/>
            <person name="Pereira M."/>
            <person name="Perotto S."/>
            <person name="Peter M."/>
            <person name="Riley R."/>
            <person name="Sitrit Y."/>
            <person name="Stielow B."/>
            <person name="Szollosi G."/>
            <person name="Zifcakova L."/>
            <person name="Stursova M."/>
            <person name="Spatafora J.W."/>
            <person name="Tedersoo L."/>
            <person name="Vaario L.-M."/>
            <person name="Yamada A."/>
            <person name="Yan M."/>
            <person name="Wang P."/>
            <person name="Xu J."/>
            <person name="Bruns T."/>
            <person name="Baldrian P."/>
            <person name="Vilgalys R."/>
            <person name="Henrissat B."/>
            <person name="Grigoriev I.V."/>
            <person name="Hibbett D."/>
            <person name="Nagy L.G."/>
            <person name="Martin F.M."/>
        </authorList>
    </citation>
    <scope>NUCLEOTIDE SEQUENCE</scope>
    <source>
        <strain evidence="2">Prilba</strain>
    </source>
</reference>